<comment type="caution">
    <text evidence="1">The sequence shown here is derived from an EMBL/GenBank/DDBJ whole genome shotgun (WGS) entry which is preliminary data.</text>
</comment>
<name>A0AAW2W3Z2_SESRA</name>
<dbReference type="EMBL" id="JACGWJ010000002">
    <property type="protein sequence ID" value="KAL0434921.1"/>
    <property type="molecule type" value="Genomic_DNA"/>
</dbReference>
<reference evidence="1" key="1">
    <citation type="submission" date="2020-06" db="EMBL/GenBank/DDBJ databases">
        <authorList>
            <person name="Li T."/>
            <person name="Hu X."/>
            <person name="Zhang T."/>
            <person name="Song X."/>
            <person name="Zhang H."/>
            <person name="Dai N."/>
            <person name="Sheng W."/>
            <person name="Hou X."/>
            <person name="Wei L."/>
        </authorList>
    </citation>
    <scope>NUCLEOTIDE SEQUENCE</scope>
    <source>
        <strain evidence="1">G02</strain>
        <tissue evidence="1">Leaf</tissue>
    </source>
</reference>
<sequence>MINDRRQPTLKELQEKKYTFPDFDMPYIYYELFRRKSIELPKSKCPDEARRFNDPKYYKYHRVVSYRIKRYFVIEEKIIALAKEGKIIINIKETTGTIIASITQANSMHVSKKKQGVKPPSTMMLSTLQFGGFEPIQIEAFFVNEEKEIVAEDDSGWILMMCR</sequence>
<proteinExistence type="predicted"/>
<organism evidence="1">
    <name type="scientific">Sesamum radiatum</name>
    <name type="common">Black benniseed</name>
    <dbReference type="NCBI Taxonomy" id="300843"/>
    <lineage>
        <taxon>Eukaryota</taxon>
        <taxon>Viridiplantae</taxon>
        <taxon>Streptophyta</taxon>
        <taxon>Embryophyta</taxon>
        <taxon>Tracheophyta</taxon>
        <taxon>Spermatophyta</taxon>
        <taxon>Magnoliopsida</taxon>
        <taxon>eudicotyledons</taxon>
        <taxon>Gunneridae</taxon>
        <taxon>Pentapetalae</taxon>
        <taxon>asterids</taxon>
        <taxon>lamiids</taxon>
        <taxon>Lamiales</taxon>
        <taxon>Pedaliaceae</taxon>
        <taxon>Sesamum</taxon>
    </lineage>
</organism>
<protein>
    <submittedName>
        <fullName evidence="1">Uncharacterized protein</fullName>
    </submittedName>
</protein>
<evidence type="ECO:0000313" key="1">
    <source>
        <dbReference type="EMBL" id="KAL0434921.1"/>
    </source>
</evidence>
<accession>A0AAW2W3Z2</accession>
<dbReference type="AlphaFoldDB" id="A0AAW2W3Z2"/>
<reference evidence="1" key="2">
    <citation type="journal article" date="2024" name="Plant">
        <title>Genomic evolution and insights into agronomic trait innovations of Sesamum species.</title>
        <authorList>
            <person name="Miao H."/>
            <person name="Wang L."/>
            <person name="Qu L."/>
            <person name="Liu H."/>
            <person name="Sun Y."/>
            <person name="Le M."/>
            <person name="Wang Q."/>
            <person name="Wei S."/>
            <person name="Zheng Y."/>
            <person name="Lin W."/>
            <person name="Duan Y."/>
            <person name="Cao H."/>
            <person name="Xiong S."/>
            <person name="Wang X."/>
            <person name="Wei L."/>
            <person name="Li C."/>
            <person name="Ma Q."/>
            <person name="Ju M."/>
            <person name="Zhao R."/>
            <person name="Li G."/>
            <person name="Mu C."/>
            <person name="Tian Q."/>
            <person name="Mei H."/>
            <person name="Zhang T."/>
            <person name="Gao T."/>
            <person name="Zhang H."/>
        </authorList>
    </citation>
    <scope>NUCLEOTIDE SEQUENCE</scope>
    <source>
        <strain evidence="1">G02</strain>
    </source>
</reference>
<gene>
    <name evidence="1" type="ORF">Sradi_0200000</name>
</gene>